<dbReference type="SUPFAM" id="SSF51261">
    <property type="entry name" value="Duplicated hybrid motif"/>
    <property type="match status" value="1"/>
</dbReference>
<keyword evidence="2" id="KW-0645">Protease</keyword>
<evidence type="ECO:0000256" key="7">
    <source>
        <dbReference type="SAM" id="SignalP"/>
    </source>
</evidence>
<evidence type="ECO:0000256" key="6">
    <source>
        <dbReference type="ARBA" id="ARBA00023049"/>
    </source>
</evidence>
<evidence type="ECO:0000256" key="3">
    <source>
        <dbReference type="ARBA" id="ARBA00022723"/>
    </source>
</evidence>
<reference evidence="9 10" key="1">
    <citation type="submission" date="2012-11" db="EMBL/GenBank/DDBJ databases">
        <title>Whole genome sequence of Acidocella aminolytica 101 = DSM 11237.</title>
        <authorList>
            <person name="Azuma Y."/>
            <person name="Higashiura N."/>
            <person name="Hirakawa H."/>
            <person name="Matsushita K."/>
        </authorList>
    </citation>
    <scope>NUCLEOTIDE SEQUENCE [LARGE SCALE GENOMIC DNA]</scope>
    <source>
        <strain evidence="10">101 / DSM 11237</strain>
    </source>
</reference>
<dbReference type="Pfam" id="PF01551">
    <property type="entry name" value="Peptidase_M23"/>
    <property type="match status" value="1"/>
</dbReference>
<evidence type="ECO:0000256" key="1">
    <source>
        <dbReference type="ARBA" id="ARBA00001947"/>
    </source>
</evidence>
<gene>
    <name evidence="9" type="ORF">Aam_073_019</name>
</gene>
<dbReference type="AlphaFoldDB" id="A0A0D6PHB9"/>
<dbReference type="Proteomes" id="UP000032668">
    <property type="component" value="Unassembled WGS sequence"/>
</dbReference>
<proteinExistence type="predicted"/>
<keyword evidence="4" id="KW-0378">Hydrolase</keyword>
<dbReference type="InterPro" id="IPR011055">
    <property type="entry name" value="Dup_hybrid_motif"/>
</dbReference>
<keyword evidence="3" id="KW-0479">Metal-binding</keyword>
<dbReference type="GO" id="GO:0046872">
    <property type="term" value="F:metal ion binding"/>
    <property type="evidence" value="ECO:0007669"/>
    <property type="project" value="UniProtKB-KW"/>
</dbReference>
<evidence type="ECO:0000256" key="2">
    <source>
        <dbReference type="ARBA" id="ARBA00022670"/>
    </source>
</evidence>
<dbReference type="InterPro" id="IPR016047">
    <property type="entry name" value="M23ase_b-sheet_dom"/>
</dbReference>
<feature type="signal peptide" evidence="7">
    <location>
        <begin position="1"/>
        <end position="25"/>
    </location>
</feature>
<evidence type="ECO:0000313" key="9">
    <source>
        <dbReference type="EMBL" id="GAN81077.1"/>
    </source>
</evidence>
<keyword evidence="10" id="KW-1185">Reference proteome</keyword>
<dbReference type="GO" id="GO:0006508">
    <property type="term" value="P:proteolysis"/>
    <property type="evidence" value="ECO:0007669"/>
    <property type="project" value="UniProtKB-KW"/>
</dbReference>
<protein>
    <submittedName>
        <fullName evidence="9">Metallopeptidase membrane-bound M23</fullName>
    </submittedName>
</protein>
<dbReference type="Gene3D" id="2.70.70.10">
    <property type="entry name" value="Glucose Permease (Domain IIA)"/>
    <property type="match status" value="1"/>
</dbReference>
<evidence type="ECO:0000259" key="8">
    <source>
        <dbReference type="Pfam" id="PF01551"/>
    </source>
</evidence>
<dbReference type="STRING" id="1120923.SAMN02746095_02212"/>
<comment type="cofactor">
    <cofactor evidence="1">
        <name>Zn(2+)</name>
        <dbReference type="ChEBI" id="CHEBI:29105"/>
    </cofactor>
</comment>
<evidence type="ECO:0000256" key="4">
    <source>
        <dbReference type="ARBA" id="ARBA00022801"/>
    </source>
</evidence>
<organism evidence="9 10">
    <name type="scientific">Acidocella aminolytica 101 = DSM 11237</name>
    <dbReference type="NCBI Taxonomy" id="1120923"/>
    <lineage>
        <taxon>Bacteria</taxon>
        <taxon>Pseudomonadati</taxon>
        <taxon>Pseudomonadota</taxon>
        <taxon>Alphaproteobacteria</taxon>
        <taxon>Acetobacterales</taxon>
        <taxon>Acidocellaceae</taxon>
        <taxon>Acidocella</taxon>
    </lineage>
</organism>
<dbReference type="PANTHER" id="PTHR21666:SF288">
    <property type="entry name" value="CELL DIVISION PROTEIN YTFB"/>
    <property type="match status" value="1"/>
</dbReference>
<feature type="domain" description="M23ase beta-sheet core" evidence="8">
    <location>
        <begin position="283"/>
        <end position="379"/>
    </location>
</feature>
<evidence type="ECO:0000256" key="5">
    <source>
        <dbReference type="ARBA" id="ARBA00022833"/>
    </source>
</evidence>
<dbReference type="RefSeq" id="WP_048879464.1">
    <property type="nucleotide sequence ID" value="NZ_BANC01000071.1"/>
</dbReference>
<comment type="caution">
    <text evidence="9">The sequence shown here is derived from an EMBL/GenBank/DDBJ whole genome shotgun (WGS) entry which is preliminary data.</text>
</comment>
<evidence type="ECO:0000313" key="10">
    <source>
        <dbReference type="Proteomes" id="UP000032668"/>
    </source>
</evidence>
<dbReference type="InterPro" id="IPR050570">
    <property type="entry name" value="Cell_wall_metabolism_enzyme"/>
</dbReference>
<name>A0A0D6PHB9_9PROT</name>
<dbReference type="CDD" id="cd12797">
    <property type="entry name" value="M23_peptidase"/>
    <property type="match status" value="1"/>
</dbReference>
<keyword evidence="7" id="KW-0732">Signal</keyword>
<feature type="chain" id="PRO_5010281274" evidence="7">
    <location>
        <begin position="26"/>
        <end position="389"/>
    </location>
</feature>
<sequence>MKPVRLLQIAALAALWLSPADNATAKDTRHKESEASLRAKRDAAQAAIKAHQQAAAAAAAHRAAIAAKAAILAQQQVQAAAALRGLEDQTSQDATQLALLLAQQDQAAARLSEAEAALKKLLPVMQRLSSAPATTLLAAPLPPQDAVRGVAILQGMAAEVAAQAATVKTETASLAASITQAQTTRMRLDAAVAAQQAAEAKLSAAITQAQQDEQADADKQVAEAAAAAKARHELTSLNAAIARLVPKAPPHATPVNLPAGGAGAPVAGHVVQAYGAKTLAGPATGISYAAAPGARVISPCAGTVMYAGPLTGYGNVIITDCGGGLATVLAGMSHLDVAQGQHVVHGQPVGSMQTFDPTHPAHQPRLYVELRRNGTPINPTSWLAAGHSG</sequence>
<keyword evidence="5" id="KW-0862">Zinc</keyword>
<dbReference type="PANTHER" id="PTHR21666">
    <property type="entry name" value="PEPTIDASE-RELATED"/>
    <property type="match status" value="1"/>
</dbReference>
<accession>A0A0D6PHB9</accession>
<dbReference type="OrthoDB" id="9809144at2"/>
<dbReference type="GO" id="GO:0004222">
    <property type="term" value="F:metalloendopeptidase activity"/>
    <property type="evidence" value="ECO:0007669"/>
    <property type="project" value="TreeGrafter"/>
</dbReference>
<dbReference type="EMBL" id="BANC01000071">
    <property type="protein sequence ID" value="GAN81077.1"/>
    <property type="molecule type" value="Genomic_DNA"/>
</dbReference>
<keyword evidence="6" id="KW-0482">Metalloprotease</keyword>